<organism evidence="7 8">
    <name type="scientific">Sungouiella intermedia</name>
    <dbReference type="NCBI Taxonomy" id="45354"/>
    <lineage>
        <taxon>Eukaryota</taxon>
        <taxon>Fungi</taxon>
        <taxon>Dikarya</taxon>
        <taxon>Ascomycota</taxon>
        <taxon>Saccharomycotina</taxon>
        <taxon>Pichiomycetes</taxon>
        <taxon>Metschnikowiaceae</taxon>
        <taxon>Sungouiella</taxon>
    </lineage>
</organism>
<feature type="transmembrane region" description="Helical" evidence="6">
    <location>
        <begin position="213"/>
        <end position="232"/>
    </location>
</feature>
<evidence type="ECO:0000313" key="7">
    <source>
        <dbReference type="EMBL" id="SGZ54725.1"/>
    </source>
</evidence>
<feature type="transmembrane region" description="Helical" evidence="6">
    <location>
        <begin position="244"/>
        <end position="263"/>
    </location>
</feature>
<dbReference type="AlphaFoldDB" id="A0A1L0GEJ9"/>
<feature type="transmembrane region" description="Helical" evidence="6">
    <location>
        <begin position="149"/>
        <end position="169"/>
    </location>
</feature>
<dbReference type="InterPro" id="IPR011701">
    <property type="entry name" value="MFS"/>
</dbReference>
<evidence type="ECO:0000256" key="2">
    <source>
        <dbReference type="ARBA" id="ARBA00022448"/>
    </source>
</evidence>
<dbReference type="GO" id="GO:0016020">
    <property type="term" value="C:membrane"/>
    <property type="evidence" value="ECO:0007669"/>
    <property type="project" value="UniProtKB-SubCell"/>
</dbReference>
<dbReference type="GO" id="GO:0033229">
    <property type="term" value="F:cysteine transmembrane transporter activity"/>
    <property type="evidence" value="ECO:0007669"/>
    <property type="project" value="TreeGrafter"/>
</dbReference>
<dbReference type="SUPFAM" id="SSF103473">
    <property type="entry name" value="MFS general substrate transporter"/>
    <property type="match status" value="1"/>
</dbReference>
<dbReference type="PANTHER" id="PTHR43791:SF63">
    <property type="entry name" value="HIGH AFFINITY CYSTEINE TRANSPORTER"/>
    <property type="match status" value="1"/>
</dbReference>
<feature type="transmembrane region" description="Helical" evidence="6">
    <location>
        <begin position="440"/>
        <end position="457"/>
    </location>
</feature>
<evidence type="ECO:0000256" key="3">
    <source>
        <dbReference type="ARBA" id="ARBA00022692"/>
    </source>
</evidence>
<evidence type="ECO:0000313" key="8">
    <source>
        <dbReference type="Proteomes" id="UP000182334"/>
    </source>
</evidence>
<protein>
    <submittedName>
        <fullName evidence="7">CIC11C00000005857</fullName>
    </submittedName>
</protein>
<dbReference type="OrthoDB" id="3639251at2759"/>
<reference evidence="7 8" key="1">
    <citation type="submission" date="2016-10" db="EMBL/GenBank/DDBJ databases">
        <authorList>
            <person name="de Groot N.N."/>
        </authorList>
    </citation>
    <scope>NUCLEOTIDE SEQUENCE [LARGE SCALE GENOMIC DNA]</scope>
    <source>
        <strain evidence="7 8">CBS 141442</strain>
    </source>
</reference>
<name>A0A1L0GEJ9_9ASCO</name>
<dbReference type="STRING" id="45354.A0A1L0GEJ9"/>
<dbReference type="PANTHER" id="PTHR43791">
    <property type="entry name" value="PERMEASE-RELATED"/>
    <property type="match status" value="1"/>
</dbReference>
<keyword evidence="5 6" id="KW-0472">Membrane</keyword>
<feature type="transmembrane region" description="Helical" evidence="6">
    <location>
        <begin position="81"/>
        <end position="98"/>
    </location>
</feature>
<dbReference type="Pfam" id="PF07690">
    <property type="entry name" value="MFS_1"/>
    <property type="match status" value="1"/>
</dbReference>
<keyword evidence="8" id="KW-1185">Reference proteome</keyword>
<dbReference type="Gene3D" id="1.20.1250.20">
    <property type="entry name" value="MFS general substrate transporter like domains"/>
    <property type="match status" value="1"/>
</dbReference>
<feature type="transmembrane region" description="Helical" evidence="6">
    <location>
        <begin position="469"/>
        <end position="491"/>
    </location>
</feature>
<comment type="subcellular location">
    <subcellularLocation>
        <location evidence="1">Membrane</location>
        <topology evidence="1">Multi-pass membrane protein</topology>
    </subcellularLocation>
</comment>
<evidence type="ECO:0000256" key="1">
    <source>
        <dbReference type="ARBA" id="ARBA00004141"/>
    </source>
</evidence>
<dbReference type="EMBL" id="LT635759">
    <property type="protein sequence ID" value="SGZ54725.1"/>
    <property type="molecule type" value="Genomic_DNA"/>
</dbReference>
<gene>
    <name evidence="7" type="ORF">SAMEA4029010_CIC11G00000005857</name>
</gene>
<evidence type="ECO:0000256" key="4">
    <source>
        <dbReference type="ARBA" id="ARBA00022989"/>
    </source>
</evidence>
<evidence type="ECO:0000256" key="6">
    <source>
        <dbReference type="SAM" id="Phobius"/>
    </source>
</evidence>
<sequence length="546" mass="62823">MLNDKVDFQDTESRVESYTSHSDKDNEQKKQSFWTSIWFSNQDHHDIQKKYADVTLDLIQQNGGDVGELTPEKEKKLRRKLWLTILPIVFIINATLFIDKDAISYSKLLGVYTDMNITANDYNNVLTYFYVGYILGQIPSHYLIQRLPISWYITGTLAIWSVLAFSTLASRSYGGLAATRFFLGFFESGITPCIEHTLGMFFTPAEQAIVNPIFWISCVGIDVPTGFISYGLQFVTKWRPWKWYWLFVGIVSTCSTVFAYFFYPDNPSSSWLFTTEEKIHIIRKVKNATRSSIELKSFKYYQFIECLKDPISWLFFFYCFCNMLENSTMYQAATIYTELGFDHLKTTLLMVVQNGFGTFSAICGTIALSIFRKQSCFVAAAWLMPSLLGAILAVSLPWSNKPGILGGMFLTRTNGTAYIIVLSLSQATAAGYTKKLTRTLLFMIAYSISNIIAPQLWRSQYKPRYRLSWIIQIVFSWFISPIILLVIRYILSRRNKERLAAINDDNEEDYGFVETVDEDGNAKRTKVDISMLDLTDLENKKFIYPL</sequence>
<proteinExistence type="predicted"/>
<dbReference type="Proteomes" id="UP000182334">
    <property type="component" value="Chromosome IV"/>
</dbReference>
<keyword evidence="3 6" id="KW-0812">Transmembrane</keyword>
<keyword evidence="2" id="KW-0813">Transport</keyword>
<keyword evidence="4 6" id="KW-1133">Transmembrane helix</keyword>
<feature type="transmembrane region" description="Helical" evidence="6">
    <location>
        <begin position="348"/>
        <end position="370"/>
    </location>
</feature>
<feature type="transmembrane region" description="Helical" evidence="6">
    <location>
        <begin position="181"/>
        <end position="201"/>
    </location>
</feature>
<dbReference type="InterPro" id="IPR036259">
    <property type="entry name" value="MFS_trans_sf"/>
</dbReference>
<evidence type="ECO:0000256" key="5">
    <source>
        <dbReference type="ARBA" id="ARBA00023136"/>
    </source>
</evidence>
<feature type="transmembrane region" description="Helical" evidence="6">
    <location>
        <begin position="377"/>
        <end position="396"/>
    </location>
</feature>
<accession>A0A1L0GEJ9</accession>